<protein>
    <recommendedName>
        <fullName evidence="6">Translation initiation factor eIF2B subunit gamma</fullName>
    </recommendedName>
    <alternativeName>
        <fullName evidence="7">eIF2B GDP-GTP exchange factor subunit gamma</fullName>
    </alternativeName>
</protein>
<keyword evidence="11" id="KW-1185">Reference proteome</keyword>
<dbReference type="PANTHER" id="PTHR45989:SF1">
    <property type="entry name" value="TRANSLATION INITIATION FACTOR EIF-2B SUBUNIT GAMMA"/>
    <property type="match status" value="1"/>
</dbReference>
<evidence type="ECO:0000256" key="4">
    <source>
        <dbReference type="ARBA" id="ARBA00022540"/>
    </source>
</evidence>
<dbReference type="Pfam" id="PF25084">
    <property type="entry name" value="LbH_EIF2B"/>
    <property type="match status" value="1"/>
</dbReference>
<dbReference type="PANTHER" id="PTHR45989">
    <property type="entry name" value="TRANSLATION INITIATION FACTOR EIF-2B SUBUNIT GAMMA"/>
    <property type="match status" value="1"/>
</dbReference>
<dbReference type="GeneID" id="94840082"/>
<comment type="subunit">
    <text evidence="8">Component of the translation initiation factor 2B (eIF2B) complex which is a heterodecamer of two sets of five different subunits: alpha, beta, gamma, delta and epsilon. Subunits alpha, beta and delta comprise a regulatory subcomplex and subunits epsilon and gamma comprise a catalytic subcomplex. Within the complex, the hexameric regulatory complex resides at the center, with the two heterodimeric catalytic subcomplexes bound on opposite sides.</text>
</comment>
<keyword evidence="3" id="KW-0963">Cytoplasm</keyword>
<dbReference type="GO" id="GO:0005851">
    <property type="term" value="C:eukaryotic translation initiation factor 2B complex"/>
    <property type="evidence" value="ECO:0007669"/>
    <property type="project" value="TreeGrafter"/>
</dbReference>
<name>A0A1J4K6A9_9EUKA</name>
<dbReference type="Gene3D" id="3.90.550.10">
    <property type="entry name" value="Spore Coat Polysaccharide Biosynthesis Protein SpsA, Chain A"/>
    <property type="match status" value="1"/>
</dbReference>
<evidence type="ECO:0000256" key="2">
    <source>
        <dbReference type="ARBA" id="ARBA00007878"/>
    </source>
</evidence>
<gene>
    <name evidence="10" type="ORF">TRFO_27169</name>
</gene>
<comment type="caution">
    <text evidence="10">The sequence shown here is derived from an EMBL/GenBank/DDBJ whole genome shotgun (WGS) entry which is preliminary data.</text>
</comment>
<dbReference type="AlphaFoldDB" id="A0A1J4K6A9"/>
<organism evidence="10 11">
    <name type="scientific">Tritrichomonas foetus</name>
    <dbReference type="NCBI Taxonomy" id="1144522"/>
    <lineage>
        <taxon>Eukaryota</taxon>
        <taxon>Metamonada</taxon>
        <taxon>Parabasalia</taxon>
        <taxon>Tritrichomonadida</taxon>
        <taxon>Tritrichomonadidae</taxon>
        <taxon>Tritrichomonas</taxon>
    </lineage>
</organism>
<dbReference type="InterPro" id="IPR029044">
    <property type="entry name" value="Nucleotide-diphossugar_trans"/>
</dbReference>
<dbReference type="GO" id="GO:0002183">
    <property type="term" value="P:cytoplasmic translational initiation"/>
    <property type="evidence" value="ECO:0007669"/>
    <property type="project" value="TreeGrafter"/>
</dbReference>
<dbReference type="EMBL" id="MLAK01000766">
    <property type="protein sequence ID" value="OHT05222.1"/>
    <property type="molecule type" value="Genomic_DNA"/>
</dbReference>
<dbReference type="SUPFAM" id="SSF53448">
    <property type="entry name" value="Nucleotide-diphospho-sugar transferases"/>
    <property type="match status" value="1"/>
</dbReference>
<dbReference type="Proteomes" id="UP000179807">
    <property type="component" value="Unassembled WGS sequence"/>
</dbReference>
<evidence type="ECO:0000256" key="3">
    <source>
        <dbReference type="ARBA" id="ARBA00022490"/>
    </source>
</evidence>
<feature type="domain" description="EIF2B subunit epsilon/gamma LbH" evidence="9">
    <location>
        <begin position="352"/>
        <end position="426"/>
    </location>
</feature>
<keyword evidence="5" id="KW-0648">Protein biosynthesis</keyword>
<sequence length="447" mass="50034">MDNTREHQSPFSNVDVVILANRSREAFSDSQLFGLLTIANKPILAHVLDQFERFNFGKIKLVCLSKDQSAYADFLFSNSSRSVQLIPVDGAQTTCDIIRKIASQMNHVFIFPIDLFISVNLTEIVDYHISSHTQITVISTRQGLDEKDLKAAPGIQVANLNQNAGKRFFVYDEAKPNVLVTLLSDITSLNEDIDLSLKRIDSCSAEEDYSQDDYFDYSQDAMSVHPSHLKGVHSLIVDSSMMLTNAFLLSPECVTFLRENNIHSIESELIPQICTEPKQPKKINASLYCAKPTEFAFRVTDYASLFVANMKCASTKLLGYSPAADFTLFDGQNNGYFKEDPHKVPETFKYTPFSVYGAYLTVLSDDVQIQRSVIGKHCKIGKGVKIFSSILFDHVTIDDGVVLRDCMIGSDSVIKSNSRLTLCIVSPRYTSEKGMMKERCIVQVGEK</sequence>
<evidence type="ECO:0000256" key="8">
    <source>
        <dbReference type="ARBA" id="ARBA00046432"/>
    </source>
</evidence>
<proteinExistence type="inferred from homology"/>
<keyword evidence="4" id="KW-0396">Initiation factor</keyword>
<evidence type="ECO:0000256" key="5">
    <source>
        <dbReference type="ARBA" id="ARBA00022917"/>
    </source>
</evidence>
<comment type="similarity">
    <text evidence="2">Belongs to the eIF-2B gamma/epsilon subunits family.</text>
</comment>
<dbReference type="VEuPathDB" id="TrichDB:TRFO_27169"/>
<dbReference type="Gene3D" id="2.160.10.10">
    <property type="entry name" value="Hexapeptide repeat proteins"/>
    <property type="match status" value="1"/>
</dbReference>
<evidence type="ECO:0000256" key="7">
    <source>
        <dbReference type="ARBA" id="ARBA00044229"/>
    </source>
</evidence>
<dbReference type="GO" id="GO:0005829">
    <property type="term" value="C:cytosol"/>
    <property type="evidence" value="ECO:0007669"/>
    <property type="project" value="UniProtKB-SubCell"/>
</dbReference>
<evidence type="ECO:0000313" key="11">
    <source>
        <dbReference type="Proteomes" id="UP000179807"/>
    </source>
</evidence>
<accession>A0A1J4K6A9</accession>
<dbReference type="OrthoDB" id="1733332at2759"/>
<comment type="subcellular location">
    <subcellularLocation>
        <location evidence="1">Cytoplasm</location>
        <location evidence="1">Cytosol</location>
    </subcellularLocation>
</comment>
<dbReference type="RefSeq" id="XP_068358358.1">
    <property type="nucleotide sequence ID" value="XM_068505378.1"/>
</dbReference>
<evidence type="ECO:0000256" key="6">
    <source>
        <dbReference type="ARBA" id="ARBA00044196"/>
    </source>
</evidence>
<dbReference type="InterPro" id="IPR051960">
    <property type="entry name" value="eIF2B_gamma"/>
</dbReference>
<evidence type="ECO:0000256" key="1">
    <source>
        <dbReference type="ARBA" id="ARBA00004514"/>
    </source>
</evidence>
<evidence type="ECO:0000259" key="9">
    <source>
        <dbReference type="Pfam" id="PF25084"/>
    </source>
</evidence>
<dbReference type="InterPro" id="IPR056764">
    <property type="entry name" value="LbH_EIF2B3/5"/>
</dbReference>
<reference evidence="10" key="1">
    <citation type="submission" date="2016-10" db="EMBL/GenBank/DDBJ databases">
        <authorList>
            <person name="Benchimol M."/>
            <person name="Almeida L.G."/>
            <person name="Vasconcelos A.T."/>
            <person name="Perreira-Neves A."/>
            <person name="Rosa I.A."/>
            <person name="Tasca T."/>
            <person name="Bogo M.R."/>
            <person name="de Souza W."/>
        </authorList>
    </citation>
    <scope>NUCLEOTIDE SEQUENCE [LARGE SCALE GENOMIC DNA]</scope>
    <source>
        <strain evidence="10">K</strain>
    </source>
</reference>
<dbReference type="GO" id="GO:0005085">
    <property type="term" value="F:guanyl-nucleotide exchange factor activity"/>
    <property type="evidence" value="ECO:0007669"/>
    <property type="project" value="TreeGrafter"/>
</dbReference>
<dbReference type="GO" id="GO:0003743">
    <property type="term" value="F:translation initiation factor activity"/>
    <property type="evidence" value="ECO:0007669"/>
    <property type="project" value="UniProtKB-KW"/>
</dbReference>
<evidence type="ECO:0000313" key="10">
    <source>
        <dbReference type="EMBL" id="OHT05222.1"/>
    </source>
</evidence>